<dbReference type="EMBL" id="JACOPG010000002">
    <property type="protein sequence ID" value="MBC5686222.1"/>
    <property type="molecule type" value="Genomic_DNA"/>
</dbReference>
<dbReference type="SUPFAM" id="SSF111304">
    <property type="entry name" value="Recombination protein RecR"/>
    <property type="match status" value="1"/>
</dbReference>
<dbReference type="Proteomes" id="UP000643810">
    <property type="component" value="Unassembled WGS sequence"/>
</dbReference>
<keyword evidence="1 7" id="KW-0479">Metal-binding</keyword>
<dbReference type="Pfam" id="PF13662">
    <property type="entry name" value="Toprim_4"/>
    <property type="match status" value="1"/>
</dbReference>
<evidence type="ECO:0000256" key="1">
    <source>
        <dbReference type="ARBA" id="ARBA00022723"/>
    </source>
</evidence>
<dbReference type="HAMAP" id="MF_00017">
    <property type="entry name" value="RecR"/>
    <property type="match status" value="1"/>
</dbReference>
<evidence type="ECO:0000313" key="10">
    <source>
        <dbReference type="Proteomes" id="UP000643810"/>
    </source>
</evidence>
<dbReference type="InterPro" id="IPR023627">
    <property type="entry name" value="Rcmb_RecR"/>
</dbReference>
<accession>A0ABR7GFJ0</accession>
<keyword evidence="4 7" id="KW-0862">Zinc</keyword>
<dbReference type="Pfam" id="PF21176">
    <property type="entry name" value="RecR_HhH"/>
    <property type="match status" value="1"/>
</dbReference>
<evidence type="ECO:0000256" key="2">
    <source>
        <dbReference type="ARBA" id="ARBA00022763"/>
    </source>
</evidence>
<evidence type="ECO:0000313" key="9">
    <source>
        <dbReference type="EMBL" id="MBC5686222.1"/>
    </source>
</evidence>
<protein>
    <recommendedName>
        <fullName evidence="7">Recombination protein RecR</fullName>
    </recommendedName>
</protein>
<comment type="caution">
    <text evidence="9">The sequence shown here is derived from an EMBL/GenBank/DDBJ whole genome shotgun (WGS) entry which is preliminary data.</text>
</comment>
<dbReference type="PROSITE" id="PS01300">
    <property type="entry name" value="RECR"/>
    <property type="match status" value="1"/>
</dbReference>
<dbReference type="Gene3D" id="1.10.8.420">
    <property type="entry name" value="RecR Domain 1"/>
    <property type="match status" value="1"/>
</dbReference>
<evidence type="ECO:0000256" key="6">
    <source>
        <dbReference type="ARBA" id="ARBA00023204"/>
    </source>
</evidence>
<dbReference type="InterPro" id="IPR000093">
    <property type="entry name" value="DNA_Rcmb_RecR"/>
</dbReference>
<dbReference type="NCBIfam" id="TIGR00615">
    <property type="entry name" value="recR"/>
    <property type="match status" value="1"/>
</dbReference>
<evidence type="ECO:0000256" key="3">
    <source>
        <dbReference type="ARBA" id="ARBA00022771"/>
    </source>
</evidence>
<dbReference type="Pfam" id="PF21175">
    <property type="entry name" value="RecR_C"/>
    <property type="match status" value="1"/>
</dbReference>
<dbReference type="InterPro" id="IPR015967">
    <property type="entry name" value="Rcmb_RecR_Znf"/>
</dbReference>
<keyword evidence="3 7" id="KW-0863">Zinc-finger</keyword>
<dbReference type="Gene3D" id="6.10.250.240">
    <property type="match status" value="1"/>
</dbReference>
<keyword evidence="10" id="KW-1185">Reference proteome</keyword>
<proteinExistence type="inferred from homology"/>
<organism evidence="9 10">
    <name type="scientific">Roseburia lenta</name>
    <dbReference type="NCBI Taxonomy" id="2763061"/>
    <lineage>
        <taxon>Bacteria</taxon>
        <taxon>Bacillati</taxon>
        <taxon>Bacillota</taxon>
        <taxon>Clostridia</taxon>
        <taxon>Lachnospirales</taxon>
        <taxon>Lachnospiraceae</taxon>
        <taxon>Roseburia</taxon>
    </lineage>
</organism>
<gene>
    <name evidence="7 9" type="primary">recR</name>
    <name evidence="9" type="ORF">H8R94_06320</name>
</gene>
<dbReference type="PANTHER" id="PTHR30446">
    <property type="entry name" value="RECOMBINATION PROTEIN RECR"/>
    <property type="match status" value="1"/>
</dbReference>
<keyword evidence="5 7" id="KW-0233">DNA recombination</keyword>
<comment type="function">
    <text evidence="7">May play a role in DNA repair. It seems to be involved in an RecBC-independent recombinational process of DNA repair. It may act with RecF and RecO.</text>
</comment>
<feature type="zinc finger region" description="C4-type" evidence="7">
    <location>
        <begin position="58"/>
        <end position="73"/>
    </location>
</feature>
<name>A0ABR7GFJ0_9FIRM</name>
<feature type="domain" description="Toprim" evidence="8">
    <location>
        <begin position="81"/>
        <end position="175"/>
    </location>
</feature>
<dbReference type="PANTHER" id="PTHR30446:SF0">
    <property type="entry name" value="RECOMBINATION PROTEIN RECR"/>
    <property type="match status" value="1"/>
</dbReference>
<reference evidence="9 10" key="1">
    <citation type="submission" date="2020-08" db="EMBL/GenBank/DDBJ databases">
        <title>Genome public.</title>
        <authorList>
            <person name="Liu C."/>
            <person name="Sun Q."/>
        </authorList>
    </citation>
    <scope>NUCLEOTIDE SEQUENCE [LARGE SCALE GENOMIC DNA]</scope>
    <source>
        <strain evidence="9 10">NSJ-9</strain>
    </source>
</reference>
<evidence type="ECO:0000256" key="7">
    <source>
        <dbReference type="HAMAP-Rule" id="MF_00017"/>
    </source>
</evidence>
<dbReference type="CDD" id="cd01025">
    <property type="entry name" value="TOPRIM_recR"/>
    <property type="match status" value="1"/>
</dbReference>
<evidence type="ECO:0000259" key="8">
    <source>
        <dbReference type="PROSITE" id="PS50880"/>
    </source>
</evidence>
<dbReference type="InterPro" id="IPR006171">
    <property type="entry name" value="TOPRIM_dom"/>
</dbReference>
<dbReference type="RefSeq" id="WP_118280478.1">
    <property type="nucleotide sequence ID" value="NZ_JACOPG010000002.1"/>
</dbReference>
<sequence length="198" mass="21706">MDYYSKQITKLIAELSTLPGIGAKSAQRLAFHILDMPTEEVEDLANAMVSARKGVHYCKQCYTLTDDEICPICSNPARDQKVIMVVEDTKDLAAYEKTGKYEGVYHVLHGAISPMQGIGPADIKLKELMQRLQGDVDEVIIATNSSLEGETTAMYISKLIKPTGIKVSRIASGVPVGGDLEYIDEVTLLRALEGRTEL</sequence>
<evidence type="ECO:0000256" key="4">
    <source>
        <dbReference type="ARBA" id="ARBA00022833"/>
    </source>
</evidence>
<comment type="similarity">
    <text evidence="7">Belongs to the RecR family.</text>
</comment>
<evidence type="ECO:0000256" key="5">
    <source>
        <dbReference type="ARBA" id="ARBA00023172"/>
    </source>
</evidence>
<dbReference type="PROSITE" id="PS50880">
    <property type="entry name" value="TOPRIM"/>
    <property type="match status" value="1"/>
</dbReference>
<keyword evidence="6 7" id="KW-0234">DNA repair</keyword>
<dbReference type="Gene3D" id="3.40.1360.10">
    <property type="match status" value="1"/>
</dbReference>
<dbReference type="Gene3D" id="3.30.60.80">
    <property type="match status" value="1"/>
</dbReference>
<dbReference type="Pfam" id="PF02132">
    <property type="entry name" value="RecR_ZnF"/>
    <property type="match status" value="1"/>
</dbReference>
<dbReference type="InterPro" id="IPR034137">
    <property type="entry name" value="TOPRIM_RecR"/>
</dbReference>
<dbReference type="SMART" id="SM00493">
    <property type="entry name" value="TOPRIM"/>
    <property type="match status" value="1"/>
</dbReference>
<keyword evidence="2 7" id="KW-0227">DNA damage</keyword>